<feature type="signal peptide" evidence="1">
    <location>
        <begin position="1"/>
        <end position="36"/>
    </location>
</feature>
<protein>
    <recommendedName>
        <fullName evidence="4">Type IV pilus biogenesis protein PilP</fullName>
    </recommendedName>
</protein>
<dbReference type="EMBL" id="BMJS01000016">
    <property type="protein sequence ID" value="GGF99249.1"/>
    <property type="molecule type" value="Genomic_DNA"/>
</dbReference>
<dbReference type="AlphaFoldDB" id="A0A8J2Z4I5"/>
<comment type="caution">
    <text evidence="2">The sequence shown here is derived from an EMBL/GenBank/DDBJ whole genome shotgun (WGS) entry which is preliminary data.</text>
</comment>
<proteinExistence type="predicted"/>
<evidence type="ECO:0000313" key="2">
    <source>
        <dbReference type="EMBL" id="GGF99249.1"/>
    </source>
</evidence>
<keyword evidence="1" id="KW-0732">Signal</keyword>
<sequence length="193" mass="21256">MNKTSYKIAKGNKYHMASISQLLMIVMGLACGVAQAQDIKNDDNYVTQMKQYQRELALSSAQNEVIDSQLKREKMKLQLDAIKSGDATSINFASAQSSNGDPNANNNGAKIVLNKSQTFILMGVSGPSNNLVASLHYDNSLFPVKKGDDISGKWRVLEVMPSYVKLQQVKHPDDIRVVYLAQPVQESSDTKTS</sequence>
<name>A0A8J2Z4I5_9GAMM</name>
<reference evidence="2" key="2">
    <citation type="submission" date="2020-09" db="EMBL/GenBank/DDBJ databases">
        <authorList>
            <person name="Sun Q."/>
            <person name="Zhou Y."/>
        </authorList>
    </citation>
    <scope>NUCLEOTIDE SEQUENCE</scope>
    <source>
        <strain evidence="2">CGMCC 1.15758</strain>
    </source>
</reference>
<dbReference type="PROSITE" id="PS51257">
    <property type="entry name" value="PROKAR_LIPOPROTEIN"/>
    <property type="match status" value="1"/>
</dbReference>
<reference evidence="2" key="1">
    <citation type="journal article" date="2014" name="Int. J. Syst. Evol. Microbiol.">
        <title>Complete genome sequence of Corynebacterium casei LMG S-19264T (=DSM 44701T), isolated from a smear-ripened cheese.</title>
        <authorList>
            <consortium name="US DOE Joint Genome Institute (JGI-PGF)"/>
            <person name="Walter F."/>
            <person name="Albersmeier A."/>
            <person name="Kalinowski J."/>
            <person name="Ruckert C."/>
        </authorList>
    </citation>
    <scope>NUCLEOTIDE SEQUENCE</scope>
    <source>
        <strain evidence="2">CGMCC 1.15758</strain>
    </source>
</reference>
<accession>A0A8J2Z4I5</accession>
<dbReference type="Proteomes" id="UP000636949">
    <property type="component" value="Unassembled WGS sequence"/>
</dbReference>
<feature type="chain" id="PRO_5035327504" description="Type IV pilus biogenesis protein PilP" evidence="1">
    <location>
        <begin position="37"/>
        <end position="193"/>
    </location>
</feature>
<dbReference type="RefSeq" id="WP_117003151.1">
    <property type="nucleotide sequence ID" value="NZ_BMJS01000016.1"/>
</dbReference>
<organism evidence="2 3">
    <name type="scientific">Cysteiniphilum litorale</name>
    <dbReference type="NCBI Taxonomy" id="2056700"/>
    <lineage>
        <taxon>Bacteria</taxon>
        <taxon>Pseudomonadati</taxon>
        <taxon>Pseudomonadota</taxon>
        <taxon>Gammaproteobacteria</taxon>
        <taxon>Thiotrichales</taxon>
        <taxon>Fastidiosibacteraceae</taxon>
        <taxon>Cysteiniphilum</taxon>
    </lineage>
</organism>
<evidence type="ECO:0000256" key="1">
    <source>
        <dbReference type="SAM" id="SignalP"/>
    </source>
</evidence>
<keyword evidence="3" id="KW-1185">Reference proteome</keyword>
<gene>
    <name evidence="2" type="ORF">GCM10010995_15640</name>
</gene>
<evidence type="ECO:0008006" key="4">
    <source>
        <dbReference type="Google" id="ProtNLM"/>
    </source>
</evidence>
<evidence type="ECO:0000313" key="3">
    <source>
        <dbReference type="Proteomes" id="UP000636949"/>
    </source>
</evidence>